<name>A0ABP8P8Y1_9MICO</name>
<accession>A0ABP8P8Y1</accession>
<organism evidence="1 2">
    <name type="scientific">Microbacterium panaciterrae</name>
    <dbReference type="NCBI Taxonomy" id="985759"/>
    <lineage>
        <taxon>Bacteria</taxon>
        <taxon>Bacillati</taxon>
        <taxon>Actinomycetota</taxon>
        <taxon>Actinomycetes</taxon>
        <taxon>Micrococcales</taxon>
        <taxon>Microbacteriaceae</taxon>
        <taxon>Microbacterium</taxon>
    </lineage>
</organism>
<comment type="caution">
    <text evidence="1">The sequence shown here is derived from an EMBL/GenBank/DDBJ whole genome shotgun (WGS) entry which is preliminary data.</text>
</comment>
<protein>
    <submittedName>
        <fullName evidence="1">Uncharacterized protein</fullName>
    </submittedName>
</protein>
<keyword evidence="2" id="KW-1185">Reference proteome</keyword>
<sequence length="91" mass="9874">MNATLPMVPTATAPVARGPLSRALLDALGEGEQCVGIVELAEQAVEAAVDLLHDDDVQLSLFILYASAYGSIPEFDARREWDPQLIEVRRP</sequence>
<dbReference type="EMBL" id="BAABGP010000010">
    <property type="protein sequence ID" value="GAA4483811.1"/>
    <property type="molecule type" value="Genomic_DNA"/>
</dbReference>
<evidence type="ECO:0000313" key="2">
    <source>
        <dbReference type="Proteomes" id="UP001500731"/>
    </source>
</evidence>
<reference evidence="2" key="1">
    <citation type="journal article" date="2019" name="Int. J. Syst. Evol. Microbiol.">
        <title>The Global Catalogue of Microorganisms (GCM) 10K type strain sequencing project: providing services to taxonomists for standard genome sequencing and annotation.</title>
        <authorList>
            <consortium name="The Broad Institute Genomics Platform"/>
            <consortium name="The Broad Institute Genome Sequencing Center for Infectious Disease"/>
            <person name="Wu L."/>
            <person name="Ma J."/>
        </authorList>
    </citation>
    <scope>NUCLEOTIDE SEQUENCE [LARGE SCALE GENOMIC DNA]</scope>
    <source>
        <strain evidence="2">JCM 17839</strain>
    </source>
</reference>
<dbReference type="RefSeq" id="WP_345185907.1">
    <property type="nucleotide sequence ID" value="NZ_BAABGP010000010.1"/>
</dbReference>
<gene>
    <name evidence="1" type="ORF">GCM10023171_15850</name>
</gene>
<proteinExistence type="predicted"/>
<evidence type="ECO:0000313" key="1">
    <source>
        <dbReference type="EMBL" id="GAA4483811.1"/>
    </source>
</evidence>
<dbReference type="Proteomes" id="UP001500731">
    <property type="component" value="Unassembled WGS sequence"/>
</dbReference>